<name>A0A0D6JBP7_9HYPH</name>
<dbReference type="KEGG" id="fiy:BN1229_v1_0873"/>
<dbReference type="EMBL" id="LN829119">
    <property type="protein sequence ID" value="CPR16578.1"/>
    <property type="molecule type" value="Genomic_DNA"/>
</dbReference>
<dbReference type="AlphaFoldDB" id="A0A0D6JBP7"/>
<reference evidence="2" key="1">
    <citation type="submission" date="2015-02" db="EMBL/GenBank/DDBJ databases">
        <authorList>
            <person name="Chooi Y.-H."/>
        </authorList>
    </citation>
    <scope>NUCLEOTIDE SEQUENCE [LARGE SCALE GENOMIC DNA]</scope>
    <source>
        <strain evidence="2">strain Y</strain>
    </source>
</reference>
<evidence type="ECO:0000313" key="1">
    <source>
        <dbReference type="EMBL" id="CPR16578.1"/>
    </source>
</evidence>
<proteinExistence type="predicted"/>
<dbReference type="Proteomes" id="UP000033187">
    <property type="component" value="Chromosome 1"/>
</dbReference>
<organism evidence="1 2">
    <name type="scientific">Candidatus Filomicrobium marinum</name>
    <dbReference type="NCBI Taxonomy" id="1608628"/>
    <lineage>
        <taxon>Bacteria</taxon>
        <taxon>Pseudomonadati</taxon>
        <taxon>Pseudomonadota</taxon>
        <taxon>Alphaproteobacteria</taxon>
        <taxon>Hyphomicrobiales</taxon>
        <taxon>Hyphomicrobiaceae</taxon>
        <taxon>Filomicrobium</taxon>
    </lineage>
</organism>
<protein>
    <submittedName>
        <fullName evidence="1">Uncharacterized protein</fullName>
    </submittedName>
</protein>
<gene>
    <name evidence="1" type="ORF">YBN1229_v1_0873</name>
</gene>
<dbReference type="KEGG" id="fil:BN1229_v1_0868"/>
<dbReference type="RefSeq" id="WP_046476848.1">
    <property type="nucleotide sequence ID" value="NZ_LN829119.1"/>
</dbReference>
<evidence type="ECO:0000313" key="2">
    <source>
        <dbReference type="Proteomes" id="UP000033187"/>
    </source>
</evidence>
<accession>A0A0D6JBP7</accession>
<sequence>MGNTSSRSVTAPETYGLSAQIAEAFTDVFGQLRAIVSSALPTRASPSDIRQRAQSLLQACGWKRAPDTPRLQFDVAKPPAIVMDENAATETNPWVDFDEVSSMATQQALRLEELHTSATNCLDAADYALQRLKLELSAVAPNLVAGLDMTPLPLNRAAVALAAPPIPHGRELATGIAA</sequence>
<keyword evidence="2" id="KW-1185">Reference proteome</keyword>